<dbReference type="SUPFAM" id="SSF57701">
    <property type="entry name" value="Zn2/Cys6 DNA-binding domain"/>
    <property type="match status" value="1"/>
</dbReference>
<dbReference type="CDD" id="cd00067">
    <property type="entry name" value="GAL4"/>
    <property type="match status" value="1"/>
</dbReference>
<organism evidence="10 11">
    <name type="scientific">Lithohypha guttulata</name>
    <dbReference type="NCBI Taxonomy" id="1690604"/>
    <lineage>
        <taxon>Eukaryota</taxon>
        <taxon>Fungi</taxon>
        <taxon>Dikarya</taxon>
        <taxon>Ascomycota</taxon>
        <taxon>Pezizomycotina</taxon>
        <taxon>Eurotiomycetes</taxon>
        <taxon>Chaetothyriomycetidae</taxon>
        <taxon>Chaetothyriales</taxon>
        <taxon>Trichomeriaceae</taxon>
        <taxon>Lithohypha</taxon>
    </lineage>
</organism>
<evidence type="ECO:0000313" key="10">
    <source>
        <dbReference type="EMBL" id="KAK5084751.1"/>
    </source>
</evidence>
<dbReference type="GO" id="GO:0000981">
    <property type="term" value="F:DNA-binding transcription factor activity, RNA polymerase II-specific"/>
    <property type="evidence" value="ECO:0007669"/>
    <property type="project" value="InterPro"/>
</dbReference>
<feature type="region of interest" description="Disordered" evidence="8">
    <location>
        <begin position="169"/>
        <end position="201"/>
    </location>
</feature>
<dbReference type="PANTHER" id="PTHR47338">
    <property type="entry name" value="ZN(II)2CYS6 TRANSCRIPTION FACTOR (EUROFUNG)-RELATED"/>
    <property type="match status" value="1"/>
</dbReference>
<accession>A0AAN7SZH0</accession>
<dbReference type="InterPro" id="IPR036864">
    <property type="entry name" value="Zn2-C6_fun-type_DNA-bd_sf"/>
</dbReference>
<reference evidence="10 11" key="1">
    <citation type="submission" date="2023-08" db="EMBL/GenBank/DDBJ databases">
        <title>Black Yeasts Isolated from many extreme environments.</title>
        <authorList>
            <person name="Coleine C."/>
            <person name="Stajich J.E."/>
            <person name="Selbmann L."/>
        </authorList>
    </citation>
    <scope>NUCLEOTIDE SEQUENCE [LARGE SCALE GENOMIC DNA]</scope>
    <source>
        <strain evidence="10 11">CCFEE 5910</strain>
    </source>
</reference>
<name>A0AAN7SZH0_9EURO</name>
<keyword evidence="5" id="KW-0238">DNA-binding</keyword>
<keyword evidence="4" id="KW-0843">Virulence</keyword>
<comment type="subcellular location">
    <subcellularLocation>
        <location evidence="1">Nucleus</location>
    </subcellularLocation>
</comment>
<dbReference type="Pfam" id="PF00172">
    <property type="entry name" value="Zn_clus"/>
    <property type="match status" value="1"/>
</dbReference>
<dbReference type="GO" id="GO:0003677">
    <property type="term" value="F:DNA binding"/>
    <property type="evidence" value="ECO:0007669"/>
    <property type="project" value="UniProtKB-KW"/>
</dbReference>
<dbReference type="EMBL" id="JAVRRJ010000005">
    <property type="protein sequence ID" value="KAK5084751.1"/>
    <property type="molecule type" value="Genomic_DNA"/>
</dbReference>
<dbReference type="PROSITE" id="PS50048">
    <property type="entry name" value="ZN2_CY6_FUNGAL_2"/>
    <property type="match status" value="1"/>
</dbReference>
<evidence type="ECO:0000256" key="7">
    <source>
        <dbReference type="ARBA" id="ARBA00023242"/>
    </source>
</evidence>
<comment type="caution">
    <text evidence="10">The sequence shown here is derived from an EMBL/GenBank/DDBJ whole genome shotgun (WGS) entry which is preliminary data.</text>
</comment>
<evidence type="ECO:0000256" key="2">
    <source>
        <dbReference type="ARBA" id="ARBA00022723"/>
    </source>
</evidence>
<keyword evidence="7" id="KW-0539">Nucleus</keyword>
<feature type="compositionally biased region" description="Polar residues" evidence="8">
    <location>
        <begin position="57"/>
        <end position="74"/>
    </location>
</feature>
<feature type="region of interest" description="Disordered" evidence="8">
    <location>
        <begin position="773"/>
        <end position="846"/>
    </location>
</feature>
<evidence type="ECO:0000259" key="9">
    <source>
        <dbReference type="PROSITE" id="PS50048"/>
    </source>
</evidence>
<dbReference type="Pfam" id="PF04082">
    <property type="entry name" value="Fungal_trans"/>
    <property type="match status" value="1"/>
</dbReference>
<dbReference type="GO" id="GO:0006351">
    <property type="term" value="P:DNA-templated transcription"/>
    <property type="evidence" value="ECO:0007669"/>
    <property type="project" value="InterPro"/>
</dbReference>
<evidence type="ECO:0000313" key="11">
    <source>
        <dbReference type="Proteomes" id="UP001309876"/>
    </source>
</evidence>
<dbReference type="Proteomes" id="UP001309876">
    <property type="component" value="Unassembled WGS sequence"/>
</dbReference>
<evidence type="ECO:0000256" key="5">
    <source>
        <dbReference type="ARBA" id="ARBA00023125"/>
    </source>
</evidence>
<dbReference type="GO" id="GO:0005634">
    <property type="term" value="C:nucleus"/>
    <property type="evidence" value="ECO:0007669"/>
    <property type="project" value="UniProtKB-SubCell"/>
</dbReference>
<evidence type="ECO:0000256" key="8">
    <source>
        <dbReference type="SAM" id="MobiDB-lite"/>
    </source>
</evidence>
<dbReference type="InterPro" id="IPR050815">
    <property type="entry name" value="TF_fung"/>
</dbReference>
<feature type="compositionally biased region" description="Basic and acidic residues" evidence="8">
    <location>
        <begin position="776"/>
        <end position="790"/>
    </location>
</feature>
<dbReference type="AlphaFoldDB" id="A0AAN7SZH0"/>
<feature type="region of interest" description="Disordered" evidence="8">
    <location>
        <begin position="884"/>
        <end position="911"/>
    </location>
</feature>
<dbReference type="PROSITE" id="PS00463">
    <property type="entry name" value="ZN2_CY6_FUNGAL_1"/>
    <property type="match status" value="1"/>
</dbReference>
<keyword evidence="11" id="KW-1185">Reference proteome</keyword>
<sequence length="1112" mass="123453">MDGGSPVDLDSSWQYDIPPDENDNDHDIHIETSGVSASHDAPDGKQYRPTMKAIGSMTENTGNQSSPATKLQQHLSEKPDDGEEHTPAWIELKTKAGKERKRLPLACIACRRKKIKCSGEKPACKHCLKARTPCVYKVTTRKAAPRTDYMAMLDRRLKRMEDRVIKIIPKEDLPDTSQRSSVRPPLPGTRLDERNEETGKRPLDEAFERELRDWSKPRTGSTQLDTAAKTKTFRDSENRLFTEGVDALPPSQIQEHLAEVFFDCVYGQAYLLLHKPSFMRKLKAGAVPPVLMLSICAISARFSTHPHMDTEPAFLRGEQWATPARSIVEKRHFEPNITILTCMVILGLHYFGTCEGGLSWSFGGQAMRMGYALQLHKELDHDSLGVAQAERAAASGKPVPQIPELSFLDREIRRRTMWACYLMDTFNSSGTERPSFLNEDYFFIQLPVKELHFQMEIPSHTEDINGHTPLSVPSDALDDSTNDVKSNMGVAAYLIRAVVIWKRVVRYLNLGGKEKDPYPIWDPLSQFAVLQRQITQLKSSLPPSLEYNQENLQIHVTERVANQFIFLHIVIAQNSLFLHRFAIPTAPNTHRPYPPNTPKSFLATAATTVLDAASHISNLLGDSTGHTLTAPFAGYCAYASATVHIWGIFSRNLMLEKSSRDCLRHNYRYLNRMKRYWGMFHYMAESIRDVYRLFADAAARANKAPQSKLIPMINGQADVLRDGAVAAEQNSRAASPSLGKDLDDDSTRSKPEAAKVQVFQYGDWFNKYPHGVSEQEWEKTRLPHRSETQKGTEAVMSQRAESQSVEEFFASLTPPSKADEGPSKKKPARKRERNWPHLGNANPDIDVPMSGVSAGLQSGQGNSAFDLSSPSSLFPAFHTTTALTSNPQQNQHNSPFEYTSPASSSNTASVANNTNSSISGMSFNFNYTSAVPQLDRAMVFGGYSGIDPAQSGATNALNNPNIDFWMNPWDASIGSVDVDGFSGFNDPSLGLSAGTGPLSVSSTSNADDRRRSSAQQQHPQQRDTKSVYEDINRNLGNTSQHQNMSSTAWFMPFNIEPPNASLSNHAGGMTMDTNTGLGTSDLNDFGNLDMMDLREWAPFSPGLGSNHGGGDL</sequence>
<feature type="region of interest" description="Disordered" evidence="8">
    <location>
        <begin position="992"/>
        <end position="1027"/>
    </location>
</feature>
<dbReference type="PANTHER" id="PTHR47338:SF27">
    <property type="entry name" value="ZN(II)2CYS6 TRANSCRIPTION FACTOR (EUROFUNG)"/>
    <property type="match status" value="1"/>
</dbReference>
<feature type="region of interest" description="Disordered" evidence="8">
    <location>
        <begin position="1"/>
        <end position="86"/>
    </location>
</feature>
<dbReference type="GO" id="GO:0008270">
    <property type="term" value="F:zinc ion binding"/>
    <property type="evidence" value="ECO:0007669"/>
    <property type="project" value="InterPro"/>
</dbReference>
<dbReference type="PRINTS" id="PR00755">
    <property type="entry name" value="AFLATOXINBRP"/>
</dbReference>
<dbReference type="SMART" id="SM00066">
    <property type="entry name" value="GAL4"/>
    <property type="match status" value="1"/>
</dbReference>
<dbReference type="InterPro" id="IPR001138">
    <property type="entry name" value="Zn2Cys6_DnaBD"/>
</dbReference>
<keyword evidence="3" id="KW-0805">Transcription regulation</keyword>
<feature type="domain" description="Zn(2)-C6 fungal-type" evidence="9">
    <location>
        <begin position="106"/>
        <end position="136"/>
    </location>
</feature>
<feature type="compositionally biased region" description="Basic and acidic residues" evidence="8">
    <location>
        <begin position="190"/>
        <end position="201"/>
    </location>
</feature>
<dbReference type="SMART" id="SM00906">
    <property type="entry name" value="Fungal_trans"/>
    <property type="match status" value="1"/>
</dbReference>
<evidence type="ECO:0000256" key="3">
    <source>
        <dbReference type="ARBA" id="ARBA00023015"/>
    </source>
</evidence>
<proteinExistence type="predicted"/>
<feature type="compositionally biased region" description="Low complexity" evidence="8">
    <location>
        <begin position="899"/>
        <end position="911"/>
    </location>
</feature>
<dbReference type="InterPro" id="IPR007219">
    <property type="entry name" value="XnlR_reg_dom"/>
</dbReference>
<keyword evidence="2" id="KW-0479">Metal-binding</keyword>
<gene>
    <name evidence="10" type="ORF">LTR05_005829</name>
</gene>
<dbReference type="CDD" id="cd12148">
    <property type="entry name" value="fungal_TF_MHR"/>
    <property type="match status" value="1"/>
</dbReference>
<keyword evidence="6" id="KW-0804">Transcription</keyword>
<evidence type="ECO:0000256" key="1">
    <source>
        <dbReference type="ARBA" id="ARBA00004123"/>
    </source>
</evidence>
<feature type="compositionally biased region" description="Polar residues" evidence="8">
    <location>
        <begin position="884"/>
        <end position="897"/>
    </location>
</feature>
<dbReference type="Gene3D" id="4.10.240.10">
    <property type="entry name" value="Zn(2)-C6 fungal-type DNA-binding domain"/>
    <property type="match status" value="1"/>
</dbReference>
<protein>
    <recommendedName>
        <fullName evidence="9">Zn(2)-C6 fungal-type domain-containing protein</fullName>
    </recommendedName>
</protein>
<evidence type="ECO:0000256" key="6">
    <source>
        <dbReference type="ARBA" id="ARBA00023163"/>
    </source>
</evidence>
<evidence type="ECO:0000256" key="4">
    <source>
        <dbReference type="ARBA" id="ARBA00023026"/>
    </source>
</evidence>
<feature type="region of interest" description="Disordered" evidence="8">
    <location>
        <begin position="728"/>
        <end position="751"/>
    </location>
</feature>